<evidence type="ECO:0000256" key="7">
    <source>
        <dbReference type="ARBA" id="ARBA00023136"/>
    </source>
</evidence>
<name>A0A239UDK2_9STAP</name>
<dbReference type="PANTHER" id="PTHR32024">
    <property type="entry name" value="TRK SYSTEM POTASSIUM UPTAKE PROTEIN TRKG-RELATED"/>
    <property type="match status" value="1"/>
</dbReference>
<keyword evidence="5" id="KW-1133">Transmembrane helix</keyword>
<keyword evidence="7" id="KW-0472">Membrane</keyword>
<keyword evidence="3" id="KW-1003">Cell membrane</keyword>
<evidence type="ECO:0000313" key="9">
    <source>
        <dbReference type="Proteomes" id="UP000321736"/>
    </source>
</evidence>
<reference evidence="8 9" key="1">
    <citation type="submission" date="2019-07" db="EMBL/GenBank/DDBJ databases">
        <title>Whole genome shotgun sequence of Staphylococcus piscifermentans NBRC 109625.</title>
        <authorList>
            <person name="Hosoyama A."/>
            <person name="Uohara A."/>
            <person name="Ohji S."/>
            <person name="Ichikawa N."/>
        </authorList>
    </citation>
    <scope>NUCLEOTIDE SEQUENCE [LARGE SCALE GENOMIC DNA]</scope>
    <source>
        <strain evidence="8 9">NBRC 109625</strain>
    </source>
</reference>
<dbReference type="Pfam" id="PF02386">
    <property type="entry name" value="TrkH"/>
    <property type="match status" value="1"/>
</dbReference>
<keyword evidence="4" id="KW-0812">Transmembrane</keyword>
<evidence type="ECO:0000256" key="3">
    <source>
        <dbReference type="ARBA" id="ARBA00022475"/>
    </source>
</evidence>
<dbReference type="AlphaFoldDB" id="A0A239UDK2"/>
<evidence type="ECO:0000313" key="8">
    <source>
        <dbReference type="EMBL" id="GEP84001.1"/>
    </source>
</evidence>
<dbReference type="GO" id="GO:0008324">
    <property type="term" value="F:monoatomic cation transmembrane transporter activity"/>
    <property type="evidence" value="ECO:0007669"/>
    <property type="project" value="InterPro"/>
</dbReference>
<dbReference type="EMBL" id="BKAR01000004">
    <property type="protein sequence ID" value="GEP84001.1"/>
    <property type="molecule type" value="Genomic_DNA"/>
</dbReference>
<dbReference type="OrthoDB" id="9810952at2"/>
<proteinExistence type="predicted"/>
<comment type="caution">
    <text evidence="8">The sequence shown here is derived from an EMBL/GenBank/DDBJ whole genome shotgun (WGS) entry which is preliminary data.</text>
</comment>
<dbReference type="GO" id="GO:0005886">
    <property type="term" value="C:plasma membrane"/>
    <property type="evidence" value="ECO:0007669"/>
    <property type="project" value="UniProtKB-SubCell"/>
</dbReference>
<dbReference type="PANTHER" id="PTHR32024:SF1">
    <property type="entry name" value="KTR SYSTEM POTASSIUM UPTAKE PROTEIN B"/>
    <property type="match status" value="1"/>
</dbReference>
<evidence type="ECO:0000256" key="4">
    <source>
        <dbReference type="ARBA" id="ARBA00022692"/>
    </source>
</evidence>
<protein>
    <submittedName>
        <fullName evidence="8">Potassium transporter KtrB</fullName>
    </submittedName>
</protein>
<evidence type="ECO:0000256" key="2">
    <source>
        <dbReference type="ARBA" id="ARBA00022448"/>
    </source>
</evidence>
<comment type="subcellular location">
    <subcellularLocation>
        <location evidence="1">Cell membrane</location>
        <topology evidence="1">Multi-pass membrane protein</topology>
    </subcellularLocation>
</comment>
<keyword evidence="9" id="KW-1185">Reference proteome</keyword>
<dbReference type="Proteomes" id="UP000321736">
    <property type="component" value="Unassembled WGS sequence"/>
</dbReference>
<gene>
    <name evidence="8" type="ORF">SPI02_05860</name>
</gene>
<organism evidence="8 9">
    <name type="scientific">Staphylococcus piscifermentans</name>
    <dbReference type="NCBI Taxonomy" id="70258"/>
    <lineage>
        <taxon>Bacteria</taxon>
        <taxon>Bacillati</taxon>
        <taxon>Bacillota</taxon>
        <taxon>Bacilli</taxon>
        <taxon>Bacillales</taxon>
        <taxon>Staphylococcaceae</taxon>
        <taxon>Staphylococcus</taxon>
    </lineage>
</organism>
<evidence type="ECO:0000256" key="5">
    <source>
        <dbReference type="ARBA" id="ARBA00022989"/>
    </source>
</evidence>
<accession>A0A239UDK2</accession>
<dbReference type="InterPro" id="IPR003445">
    <property type="entry name" value="Cat_transpt"/>
</dbReference>
<evidence type="ECO:0000256" key="1">
    <source>
        <dbReference type="ARBA" id="ARBA00004651"/>
    </source>
</evidence>
<keyword evidence="2" id="KW-0813">Transport</keyword>
<sequence>MDFLKKPLSVYLILFLSTTLIGAFLLYLPITGKHPTPFIDAFFVASSAFTVTGLSTVDITTQFNWLGDLIIMLLIQIGGLGIVTITTLTLIIANRRISLHDRRLIMVTWSIDEPGGMVRFIRQLVVYSLTSEFIGMLLLALSFIPRYGFGKGIYISLFTSVSAFNNAGFALFSQNMIGFNNDPVVNIVIPLLIILGGLGPLVMSDLVQTRRLSKLKLHTKVVLSTTLALIVGGTLLYYVLEFNNTLKPFNIWGQIGTSFFQSVTTRTAGFQSVDLGLIHTPTALLMMVLMFIGGAPFSAAGGIKVTTFIVLIMFVYSSLRNENHTVIFHRTIKPRIIGRAVAVTTVSGLFVLLVTFIVSILNENTPFIKVIFEVISAFGTVGLTMDFTTEYHTATKAIIILVMICGKIGVATVLALFIPDKKRLYQYAKGNIYL</sequence>
<dbReference type="RefSeq" id="WP_095106415.1">
    <property type="nucleotide sequence ID" value="NZ_BKAR01000004.1"/>
</dbReference>
<dbReference type="GO" id="GO:0030001">
    <property type="term" value="P:metal ion transport"/>
    <property type="evidence" value="ECO:0007669"/>
    <property type="project" value="UniProtKB-ARBA"/>
</dbReference>
<keyword evidence="6" id="KW-0406">Ion transport</keyword>
<evidence type="ECO:0000256" key="6">
    <source>
        <dbReference type="ARBA" id="ARBA00023065"/>
    </source>
</evidence>